<organism evidence="1 2">
    <name type="scientific">Portunus trituberculatus</name>
    <name type="common">Swimming crab</name>
    <name type="synonym">Neptunus trituberculatus</name>
    <dbReference type="NCBI Taxonomy" id="210409"/>
    <lineage>
        <taxon>Eukaryota</taxon>
        <taxon>Metazoa</taxon>
        <taxon>Ecdysozoa</taxon>
        <taxon>Arthropoda</taxon>
        <taxon>Crustacea</taxon>
        <taxon>Multicrustacea</taxon>
        <taxon>Malacostraca</taxon>
        <taxon>Eumalacostraca</taxon>
        <taxon>Eucarida</taxon>
        <taxon>Decapoda</taxon>
        <taxon>Pleocyemata</taxon>
        <taxon>Brachyura</taxon>
        <taxon>Eubrachyura</taxon>
        <taxon>Portunoidea</taxon>
        <taxon>Portunidae</taxon>
        <taxon>Portuninae</taxon>
        <taxon>Portunus</taxon>
    </lineage>
</organism>
<dbReference type="EMBL" id="VSRR010000004">
    <property type="protein sequence ID" value="MPC07623.1"/>
    <property type="molecule type" value="Genomic_DNA"/>
</dbReference>
<dbReference type="AlphaFoldDB" id="A0A5B7CIZ8"/>
<accession>A0A5B7CIZ8</accession>
<evidence type="ECO:0000313" key="1">
    <source>
        <dbReference type="EMBL" id="MPC07623.1"/>
    </source>
</evidence>
<comment type="caution">
    <text evidence="1">The sequence shown here is derived from an EMBL/GenBank/DDBJ whole genome shotgun (WGS) entry which is preliminary data.</text>
</comment>
<dbReference type="Proteomes" id="UP000324222">
    <property type="component" value="Unassembled WGS sequence"/>
</dbReference>
<protein>
    <submittedName>
        <fullName evidence="1">Uncharacterized protein</fullName>
    </submittedName>
</protein>
<evidence type="ECO:0000313" key="2">
    <source>
        <dbReference type="Proteomes" id="UP000324222"/>
    </source>
</evidence>
<reference evidence="1 2" key="1">
    <citation type="submission" date="2019-05" db="EMBL/GenBank/DDBJ databases">
        <title>Another draft genome of Portunus trituberculatus and its Hox gene families provides insights of decapod evolution.</title>
        <authorList>
            <person name="Jeong J.-H."/>
            <person name="Song I."/>
            <person name="Kim S."/>
            <person name="Choi T."/>
            <person name="Kim D."/>
            <person name="Ryu S."/>
            <person name="Kim W."/>
        </authorList>
    </citation>
    <scope>NUCLEOTIDE SEQUENCE [LARGE SCALE GENOMIC DNA]</scope>
    <source>
        <tissue evidence="1">Muscle</tissue>
    </source>
</reference>
<keyword evidence="2" id="KW-1185">Reference proteome</keyword>
<name>A0A5B7CIZ8_PORTR</name>
<gene>
    <name evidence="1" type="ORF">E2C01_000187</name>
</gene>
<sequence>MSTKAPPRPARPSATQLQCLKAAAATFSPRSHSSGRFSYAAHFPLTRPPFPTDISRLNLN</sequence>
<proteinExistence type="predicted"/>